<keyword evidence="2" id="KW-1003">Cell membrane</keyword>
<feature type="transmembrane region" description="Helical" evidence="11">
    <location>
        <begin position="243"/>
        <end position="267"/>
    </location>
</feature>
<sequence length="486" mass="55538">MNASIAGNSLVNVPRTVFICPSAPHYVWDLEEKTSLQLAIAVAAVTCLFTIFLNILVIVAILKTNDLRRKKCNILITSLAATYLLEGAVTTPLAITTDAIILQGTVLERNITCSMVDLTVLVMYSGYAASYYHLILLGWERYVAIVKCMEYNCIVTKRRLKRFAVLAWIAAFTGPTLYIALQAAGVSDQVFHVLDIVFSIVWFIGEILKLYFYFKIYIEIRKGNRRQISQVDALIKARQESRIAFTVFLLTADLLILSVPLIIAHVFSPISPFMRANSVFRWAEIVFQLNSIVNPTLYFYRHRRHREAVNDLLNFRKPHEIQSKVRTGRHARRPHDFSESVSMGELSDTKRAKRFVRSQSWAAETRGYWIRPSIVRRGQDMAVIERRMSYPHLTSYKNLYDVFQPDTRTVTVQIERASIEKREKPTEKTIQLTNDNKDLTKASRLKLTRSKSLDETAFVIATNTRQKPAPLRRNSTQTGLAIEIGP</sequence>
<feature type="transmembrane region" description="Helical" evidence="11">
    <location>
        <begin position="38"/>
        <end position="62"/>
    </location>
</feature>
<feature type="transmembrane region" description="Helical" evidence="11">
    <location>
        <begin position="193"/>
        <end position="214"/>
    </location>
</feature>
<dbReference type="PROSITE" id="PS00237">
    <property type="entry name" value="G_PROTEIN_RECEP_F1_1"/>
    <property type="match status" value="1"/>
</dbReference>
<evidence type="ECO:0000256" key="5">
    <source>
        <dbReference type="ARBA" id="ARBA00023040"/>
    </source>
</evidence>
<evidence type="ECO:0000313" key="14">
    <source>
        <dbReference type="Proteomes" id="UP000275408"/>
    </source>
</evidence>
<dbReference type="PROSITE" id="PS50262">
    <property type="entry name" value="G_PROTEIN_RECEP_F1_2"/>
    <property type="match status" value="1"/>
</dbReference>
<evidence type="ECO:0000256" key="7">
    <source>
        <dbReference type="ARBA" id="ARBA00023170"/>
    </source>
</evidence>
<keyword evidence="3 9" id="KW-0812">Transmembrane</keyword>
<dbReference type="PANTHER" id="PTHR24249:SF421">
    <property type="entry name" value="G-PROTEIN COUPLED RECEPTORS FAMILY 1 PROFILE DOMAIN-CONTAINING PROTEIN"/>
    <property type="match status" value="1"/>
</dbReference>
<reference evidence="13 14" key="1">
    <citation type="journal article" date="2018" name="Sci. Rep.">
        <title>Comparative analysis of the Pocillopora damicornis genome highlights role of immune system in coral evolution.</title>
        <authorList>
            <person name="Cunning R."/>
            <person name="Bay R.A."/>
            <person name="Gillette P."/>
            <person name="Baker A.C."/>
            <person name="Traylor-Knowles N."/>
        </authorList>
    </citation>
    <scope>NUCLEOTIDE SEQUENCE [LARGE SCALE GENOMIC DNA]</scope>
    <source>
        <strain evidence="13">RSMAS</strain>
        <tissue evidence="13">Whole animal</tissue>
    </source>
</reference>
<dbReference type="Pfam" id="PF00001">
    <property type="entry name" value="7tm_1"/>
    <property type="match status" value="1"/>
</dbReference>
<dbReference type="AlphaFoldDB" id="A0A3M6UEX1"/>
<dbReference type="Proteomes" id="UP000275408">
    <property type="component" value="Unassembled WGS sequence"/>
</dbReference>
<feature type="region of interest" description="Disordered" evidence="10">
    <location>
        <begin position="324"/>
        <end position="344"/>
    </location>
</feature>
<organism evidence="13 14">
    <name type="scientific">Pocillopora damicornis</name>
    <name type="common">Cauliflower coral</name>
    <name type="synonym">Millepora damicornis</name>
    <dbReference type="NCBI Taxonomy" id="46731"/>
    <lineage>
        <taxon>Eukaryota</taxon>
        <taxon>Metazoa</taxon>
        <taxon>Cnidaria</taxon>
        <taxon>Anthozoa</taxon>
        <taxon>Hexacorallia</taxon>
        <taxon>Scleractinia</taxon>
        <taxon>Astrocoeniina</taxon>
        <taxon>Pocilloporidae</taxon>
        <taxon>Pocillopora</taxon>
    </lineage>
</organism>
<dbReference type="InterPro" id="IPR000276">
    <property type="entry name" value="GPCR_Rhodpsn"/>
</dbReference>
<dbReference type="InterPro" id="IPR017452">
    <property type="entry name" value="GPCR_Rhodpsn_7TM"/>
</dbReference>
<dbReference type="SUPFAM" id="SSF81321">
    <property type="entry name" value="Family A G protein-coupled receptor-like"/>
    <property type="match status" value="1"/>
</dbReference>
<accession>A0A3M6UEX1</accession>
<dbReference type="EMBL" id="RCHS01001674">
    <property type="protein sequence ID" value="RMX52213.1"/>
    <property type="molecule type" value="Genomic_DNA"/>
</dbReference>
<feature type="transmembrane region" description="Helical" evidence="11">
    <location>
        <begin position="115"/>
        <end position="139"/>
    </location>
</feature>
<comment type="caution">
    <text evidence="13">The sequence shown here is derived from an EMBL/GenBank/DDBJ whole genome shotgun (WGS) entry which is preliminary data.</text>
</comment>
<keyword evidence="5 9" id="KW-0297">G-protein coupled receptor</keyword>
<feature type="domain" description="G-protein coupled receptors family 1 profile" evidence="12">
    <location>
        <begin position="53"/>
        <end position="298"/>
    </location>
</feature>
<comment type="similarity">
    <text evidence="9">Belongs to the G-protein coupled receptor 1 family.</text>
</comment>
<evidence type="ECO:0000256" key="9">
    <source>
        <dbReference type="RuleBase" id="RU000688"/>
    </source>
</evidence>
<dbReference type="Gene3D" id="1.20.1070.10">
    <property type="entry name" value="Rhodopsin 7-helix transmembrane proteins"/>
    <property type="match status" value="1"/>
</dbReference>
<name>A0A3M6UEX1_POCDA</name>
<evidence type="ECO:0000256" key="6">
    <source>
        <dbReference type="ARBA" id="ARBA00023136"/>
    </source>
</evidence>
<evidence type="ECO:0000256" key="2">
    <source>
        <dbReference type="ARBA" id="ARBA00022475"/>
    </source>
</evidence>
<proteinExistence type="inferred from homology"/>
<keyword evidence="7 9" id="KW-0675">Receptor</keyword>
<keyword evidence="8 9" id="KW-0807">Transducer</keyword>
<evidence type="ECO:0000256" key="4">
    <source>
        <dbReference type="ARBA" id="ARBA00022989"/>
    </source>
</evidence>
<dbReference type="PANTHER" id="PTHR24249">
    <property type="entry name" value="HISTAMINE RECEPTOR-RELATED G-PROTEIN COUPLED RECEPTOR"/>
    <property type="match status" value="1"/>
</dbReference>
<evidence type="ECO:0000256" key="8">
    <source>
        <dbReference type="ARBA" id="ARBA00023224"/>
    </source>
</evidence>
<keyword evidence="4 11" id="KW-1133">Transmembrane helix</keyword>
<dbReference type="OrthoDB" id="5958759at2759"/>
<evidence type="ECO:0000256" key="3">
    <source>
        <dbReference type="ARBA" id="ARBA00022692"/>
    </source>
</evidence>
<dbReference type="GO" id="GO:0005886">
    <property type="term" value="C:plasma membrane"/>
    <property type="evidence" value="ECO:0007669"/>
    <property type="project" value="UniProtKB-SubCell"/>
</dbReference>
<dbReference type="GO" id="GO:0004930">
    <property type="term" value="F:G protein-coupled receptor activity"/>
    <property type="evidence" value="ECO:0007669"/>
    <property type="project" value="UniProtKB-KW"/>
</dbReference>
<feature type="transmembrane region" description="Helical" evidence="11">
    <location>
        <begin position="74"/>
        <end position="95"/>
    </location>
</feature>
<evidence type="ECO:0000259" key="12">
    <source>
        <dbReference type="PROSITE" id="PS50262"/>
    </source>
</evidence>
<feature type="transmembrane region" description="Helical" evidence="11">
    <location>
        <begin position="160"/>
        <end position="181"/>
    </location>
</feature>
<dbReference type="PRINTS" id="PR00237">
    <property type="entry name" value="GPCRRHODOPSN"/>
</dbReference>
<evidence type="ECO:0000256" key="1">
    <source>
        <dbReference type="ARBA" id="ARBA00004651"/>
    </source>
</evidence>
<keyword evidence="14" id="KW-1185">Reference proteome</keyword>
<dbReference type="InterPro" id="IPR050569">
    <property type="entry name" value="TAAR"/>
</dbReference>
<keyword evidence="6 11" id="KW-0472">Membrane</keyword>
<dbReference type="CDD" id="cd00637">
    <property type="entry name" value="7tm_classA_rhodopsin-like"/>
    <property type="match status" value="1"/>
</dbReference>
<evidence type="ECO:0000256" key="10">
    <source>
        <dbReference type="SAM" id="MobiDB-lite"/>
    </source>
</evidence>
<evidence type="ECO:0000313" key="13">
    <source>
        <dbReference type="EMBL" id="RMX52213.1"/>
    </source>
</evidence>
<feature type="region of interest" description="Disordered" evidence="10">
    <location>
        <begin position="465"/>
        <end position="486"/>
    </location>
</feature>
<gene>
    <name evidence="13" type="ORF">pdam_00019208</name>
</gene>
<protein>
    <recommendedName>
        <fullName evidence="12">G-protein coupled receptors family 1 profile domain-containing protein</fullName>
    </recommendedName>
</protein>
<evidence type="ECO:0000256" key="11">
    <source>
        <dbReference type="SAM" id="Phobius"/>
    </source>
</evidence>
<comment type="subcellular location">
    <subcellularLocation>
        <location evidence="1">Cell membrane</location>
        <topology evidence="1">Multi-pass membrane protein</topology>
    </subcellularLocation>
</comment>